<dbReference type="eggNOG" id="ENOG502TBTA">
    <property type="taxonomic scope" value="Eukaryota"/>
</dbReference>
<dbReference type="EMBL" id="JPOX01000009">
    <property type="protein sequence ID" value="KFX49585.1"/>
    <property type="molecule type" value="Genomic_DNA"/>
</dbReference>
<dbReference type="EMBL" id="JPOX01000009">
    <property type="protein sequence ID" value="KFX49587.1"/>
    <property type="molecule type" value="Genomic_DNA"/>
</dbReference>
<protein>
    <submittedName>
        <fullName evidence="3">Structural maintenance of chromosomes protein 4</fullName>
    </submittedName>
</protein>
<reference evidence="3" key="1">
    <citation type="journal article" date="2014" name="PLoS Genet.">
        <title>Signature Gene Expression Reveals Novel Clues to the Molecular Mechanisms of Dimorphic Transition in Penicillium marneffei.</title>
        <authorList>
            <person name="Yang E."/>
            <person name="Wang G."/>
            <person name="Cai J."/>
            <person name="Woo P.C."/>
            <person name="Lau S.K."/>
            <person name="Yuen K.-Y."/>
            <person name="Chow W.-N."/>
            <person name="Lin X."/>
        </authorList>
    </citation>
    <scope>NUCLEOTIDE SEQUENCE [LARGE SCALE GENOMIC DNA]</scope>
    <source>
        <strain evidence="3">PM1</strain>
    </source>
</reference>
<dbReference type="InterPro" id="IPR036964">
    <property type="entry name" value="RASGEF_cat_dom_sf"/>
</dbReference>
<evidence type="ECO:0000256" key="1">
    <source>
        <dbReference type="SAM" id="MobiDB-lite"/>
    </source>
</evidence>
<feature type="domain" description="Ras-GEF" evidence="2">
    <location>
        <begin position="387"/>
        <end position="533"/>
    </location>
</feature>
<dbReference type="SUPFAM" id="SSF48366">
    <property type="entry name" value="Ras GEF"/>
    <property type="match status" value="1"/>
</dbReference>
<dbReference type="Gene3D" id="1.10.840.10">
    <property type="entry name" value="Ras guanine-nucleotide exchange factors catalytic domain"/>
    <property type="match status" value="1"/>
</dbReference>
<evidence type="ECO:0000313" key="3">
    <source>
        <dbReference type="EMBL" id="KFX49587.1"/>
    </source>
</evidence>
<dbReference type="GO" id="GO:0007264">
    <property type="term" value="P:small GTPase-mediated signal transduction"/>
    <property type="evidence" value="ECO:0007669"/>
    <property type="project" value="InterPro"/>
</dbReference>
<accession>A0A093VAM2</accession>
<feature type="compositionally biased region" description="Polar residues" evidence="1">
    <location>
        <begin position="63"/>
        <end position="82"/>
    </location>
</feature>
<dbReference type="InterPro" id="IPR023578">
    <property type="entry name" value="Ras_GEF_dom_sf"/>
</dbReference>
<dbReference type="HOGENOM" id="CLU_048480_0_0_1"/>
<proteinExistence type="predicted"/>
<dbReference type="AlphaFoldDB" id="A0A093VAM2"/>
<dbReference type="Pfam" id="PF00617">
    <property type="entry name" value="RasGEF"/>
    <property type="match status" value="1"/>
</dbReference>
<sequence>MMTAAPDDSWVYHPMSIPTSTSDLGDMPLQVYFPGSSFTPDLSANYMTPTPTSSAGHYDSFDVTRTSSSSIPRGQEGGNDSQTTNMNLDMAQNNQLQTYPLLFTATSETPSFQHLYQRWWEDDAQTVLWSFDVRQISLVIRFGFFHDNNQPRTILHRRNGNVLETFLNSLLPPYELQFIPTLTQSQKVEEILRRCQTTMPMNLQWSWYPSQALRSLEPSVIAAEIEAESQMHFKAVPFEAWVRCSLGFPATEADWFFLQHNALYIILLNHLQAHQYELPKYREVEKLLQQKSPFAHKAIVQCLNHFVNGKEPPKQTAKSSLDFIAGPIQDLFQKYPANLISILKKLSVIAIRFRQTYIHVPNVDWHKRLDTRAKYLDDLLAALSPTDLARSLTRSDQSMFAQLSREQLMDEQNSITGVLHTRWYDLAMAVRDCCTAMPEFVQLIQECIQILHNMRNYNSTLALIHGLQHISINFLWVNSTTAITTPSNTPSNQSQAVNVYSLTPQNVSYLSDSSNNYAPYRHAMKVTPGIPFLLPHIIEYRQHGEAALDELFTTT</sequence>
<comment type="caution">
    <text evidence="3">The sequence shown here is derived from an EMBL/GenBank/DDBJ whole genome shotgun (WGS) entry which is preliminary data.</text>
</comment>
<name>A0A093VAM2_TALMA</name>
<organism evidence="3">
    <name type="scientific">Talaromyces marneffei PM1</name>
    <dbReference type="NCBI Taxonomy" id="1077442"/>
    <lineage>
        <taxon>Eukaryota</taxon>
        <taxon>Fungi</taxon>
        <taxon>Dikarya</taxon>
        <taxon>Ascomycota</taxon>
        <taxon>Pezizomycotina</taxon>
        <taxon>Eurotiomycetes</taxon>
        <taxon>Eurotiomycetidae</taxon>
        <taxon>Eurotiales</taxon>
        <taxon>Trichocomaceae</taxon>
        <taxon>Talaromyces</taxon>
        <taxon>Talaromyces sect. Talaromyces</taxon>
    </lineage>
</organism>
<feature type="region of interest" description="Disordered" evidence="1">
    <location>
        <begin position="57"/>
        <end position="82"/>
    </location>
</feature>
<evidence type="ECO:0000259" key="2">
    <source>
        <dbReference type="Pfam" id="PF00617"/>
    </source>
</evidence>
<gene>
    <name evidence="3" type="ORF">GQ26_0091940</name>
</gene>
<dbReference type="InterPro" id="IPR001895">
    <property type="entry name" value="RASGEF_cat_dom"/>
</dbReference>
<dbReference type="GO" id="GO:0005085">
    <property type="term" value="F:guanyl-nucleotide exchange factor activity"/>
    <property type="evidence" value="ECO:0007669"/>
    <property type="project" value="InterPro"/>
</dbReference>
<dbReference type="EMBL" id="JPOX01000009">
    <property type="protein sequence ID" value="KFX49586.1"/>
    <property type="molecule type" value="Genomic_DNA"/>
</dbReference>